<dbReference type="EMBL" id="CM017633">
    <property type="protein sequence ID" value="TYH43165.1"/>
    <property type="molecule type" value="Genomic_DNA"/>
</dbReference>
<accession>A0A5D2ILN8</accession>
<dbReference type="Proteomes" id="UP000322667">
    <property type="component" value="Chromosome D11"/>
</dbReference>
<reference evidence="1 2" key="1">
    <citation type="submission" date="2019-07" db="EMBL/GenBank/DDBJ databases">
        <title>WGS assembly of Gossypium tomentosum.</title>
        <authorList>
            <person name="Chen Z.J."/>
            <person name="Sreedasyam A."/>
            <person name="Ando A."/>
            <person name="Song Q."/>
            <person name="De L."/>
            <person name="Hulse-Kemp A."/>
            <person name="Ding M."/>
            <person name="Ye W."/>
            <person name="Kirkbride R."/>
            <person name="Jenkins J."/>
            <person name="Plott C."/>
            <person name="Lovell J."/>
            <person name="Lin Y.-M."/>
            <person name="Vaughn R."/>
            <person name="Liu B."/>
            <person name="Li W."/>
            <person name="Simpson S."/>
            <person name="Scheffler B."/>
            <person name="Saski C."/>
            <person name="Grover C."/>
            <person name="Hu G."/>
            <person name="Conover J."/>
            <person name="Carlson J."/>
            <person name="Shu S."/>
            <person name="Boston L."/>
            <person name="Williams M."/>
            <person name="Peterson D."/>
            <person name="Mcgee K."/>
            <person name="Jones D."/>
            <person name="Wendel J."/>
            <person name="Stelly D."/>
            <person name="Grimwood J."/>
            <person name="Schmutz J."/>
        </authorList>
    </citation>
    <scope>NUCLEOTIDE SEQUENCE [LARGE SCALE GENOMIC DNA]</scope>
    <source>
        <strain evidence="1">7179.01</strain>
    </source>
</reference>
<name>A0A5D2ILN8_GOSTO</name>
<evidence type="ECO:0000313" key="1">
    <source>
        <dbReference type="EMBL" id="TYH43165.1"/>
    </source>
</evidence>
<proteinExistence type="predicted"/>
<protein>
    <submittedName>
        <fullName evidence="1">Uncharacterized protein</fullName>
    </submittedName>
</protein>
<sequence length="108" mass="11757">MCTAYIFQNIYSFSSATFSLKPNPRPPLSNPNFGLTTPAPIPITAKQTGIDAIRKAFYKCTGGERAQRAQRAWKLLNVGKVTTTWGQWGVAAALRKGKKTAARVSALI</sequence>
<dbReference type="AlphaFoldDB" id="A0A5D2ILN8"/>
<gene>
    <name evidence="1" type="ORF">ES332_D11G109700v1</name>
</gene>
<keyword evidence="2" id="KW-1185">Reference proteome</keyword>
<organism evidence="1 2">
    <name type="scientific">Gossypium tomentosum</name>
    <name type="common">Hawaiian cotton</name>
    <name type="synonym">Gossypium sandvicense</name>
    <dbReference type="NCBI Taxonomy" id="34277"/>
    <lineage>
        <taxon>Eukaryota</taxon>
        <taxon>Viridiplantae</taxon>
        <taxon>Streptophyta</taxon>
        <taxon>Embryophyta</taxon>
        <taxon>Tracheophyta</taxon>
        <taxon>Spermatophyta</taxon>
        <taxon>Magnoliopsida</taxon>
        <taxon>eudicotyledons</taxon>
        <taxon>Gunneridae</taxon>
        <taxon>Pentapetalae</taxon>
        <taxon>rosids</taxon>
        <taxon>malvids</taxon>
        <taxon>Malvales</taxon>
        <taxon>Malvaceae</taxon>
        <taxon>Malvoideae</taxon>
        <taxon>Gossypium</taxon>
    </lineage>
</organism>
<evidence type="ECO:0000313" key="2">
    <source>
        <dbReference type="Proteomes" id="UP000322667"/>
    </source>
</evidence>